<organism evidence="8">
    <name type="scientific">Salpingoeca rosetta (strain ATCC 50818 / BSB-021)</name>
    <dbReference type="NCBI Taxonomy" id="946362"/>
    <lineage>
        <taxon>Eukaryota</taxon>
        <taxon>Choanoflagellata</taxon>
        <taxon>Craspedida</taxon>
        <taxon>Salpingoecidae</taxon>
        <taxon>Salpingoeca</taxon>
    </lineage>
</organism>
<feature type="transmembrane region" description="Helical" evidence="6">
    <location>
        <begin position="133"/>
        <end position="160"/>
    </location>
</feature>
<evidence type="ECO:0000256" key="3">
    <source>
        <dbReference type="ARBA" id="ARBA00022989"/>
    </source>
</evidence>
<dbReference type="InParanoid" id="F2US70"/>
<dbReference type="EMBL" id="GL832993">
    <property type="protein sequence ID" value="EGD80475.1"/>
    <property type="molecule type" value="Genomic_DNA"/>
</dbReference>
<dbReference type="OrthoDB" id="10062378at2759"/>
<comment type="subcellular location">
    <subcellularLocation>
        <location evidence="1">Membrane</location>
        <topology evidence="1">Multi-pass membrane protein</topology>
    </subcellularLocation>
</comment>
<keyword evidence="8" id="KW-1185">Reference proteome</keyword>
<evidence type="ECO:0000256" key="1">
    <source>
        <dbReference type="ARBA" id="ARBA00004141"/>
    </source>
</evidence>
<feature type="transmembrane region" description="Helical" evidence="6">
    <location>
        <begin position="52"/>
        <end position="74"/>
    </location>
</feature>
<proteinExistence type="predicted"/>
<evidence type="ECO:0000313" key="7">
    <source>
        <dbReference type="EMBL" id="EGD80475.1"/>
    </source>
</evidence>
<dbReference type="Proteomes" id="UP000007799">
    <property type="component" value="Unassembled WGS sequence"/>
</dbReference>
<dbReference type="GO" id="GO:0016020">
    <property type="term" value="C:membrane"/>
    <property type="evidence" value="ECO:0007669"/>
    <property type="project" value="UniProtKB-SubCell"/>
</dbReference>
<dbReference type="AlphaFoldDB" id="F2US70"/>
<evidence type="ECO:0000256" key="5">
    <source>
        <dbReference type="SAM" id="MobiDB-lite"/>
    </source>
</evidence>
<feature type="compositionally biased region" description="Low complexity" evidence="5">
    <location>
        <begin position="16"/>
        <end position="31"/>
    </location>
</feature>
<dbReference type="KEGG" id="sre:PTSG_11117"/>
<dbReference type="Pfam" id="PF10242">
    <property type="entry name" value="L_HMGIC_fpl"/>
    <property type="match status" value="1"/>
</dbReference>
<dbReference type="RefSeq" id="XP_004988039.1">
    <property type="nucleotide sequence ID" value="XM_004987982.1"/>
</dbReference>
<dbReference type="Gene3D" id="1.20.140.150">
    <property type="match status" value="1"/>
</dbReference>
<accession>F2US70</accession>
<keyword evidence="4 6" id="KW-0472">Membrane</keyword>
<protein>
    <submittedName>
        <fullName evidence="7">Uncharacterized protein</fullName>
    </submittedName>
</protein>
<dbReference type="InterPro" id="IPR019372">
    <property type="entry name" value="LHFPL"/>
</dbReference>
<sequence length="257" mass="28139">MPSSTLRDDRHSKVNTSTTTTMTTTPTSTMRRSTAVTLQVTTPEYEPVISRILLLIWTFLLVVTWILLVVAFTLPDWVEGTEPTDDPDFPFLDRQVGLFRQCEQYTPLNDNVVTGFGAERCFSTGFNKSNIDAWYAAGVLFVIGVIFLSMTIVLALVATIRANGWVAALAKLSMSITSIFFLIASILFPLGFIYLDDRCPAGTEEGQCGLRCTDPTAGMDYFTLCGPYGVGAASFLMFAALVVFFISSFCAACVRSA</sequence>
<feature type="compositionally biased region" description="Basic and acidic residues" evidence="5">
    <location>
        <begin position="1"/>
        <end position="12"/>
    </location>
</feature>
<evidence type="ECO:0000256" key="4">
    <source>
        <dbReference type="ARBA" id="ARBA00023136"/>
    </source>
</evidence>
<gene>
    <name evidence="7" type="ORF">PTSG_11117</name>
</gene>
<dbReference type="OMA" id="WIEGTEN"/>
<evidence type="ECO:0000313" key="8">
    <source>
        <dbReference type="Proteomes" id="UP000007799"/>
    </source>
</evidence>
<keyword evidence="2 6" id="KW-0812">Transmembrane</keyword>
<evidence type="ECO:0000256" key="6">
    <source>
        <dbReference type="SAM" id="Phobius"/>
    </source>
</evidence>
<name>F2US70_SALR5</name>
<dbReference type="GeneID" id="16068564"/>
<reference evidence="7" key="1">
    <citation type="submission" date="2009-08" db="EMBL/GenBank/DDBJ databases">
        <title>Annotation of Salpingoeca rosetta.</title>
        <authorList>
            <consortium name="The Broad Institute Genome Sequencing Platform"/>
            <person name="Russ C."/>
            <person name="Cuomo C."/>
            <person name="Burger G."/>
            <person name="Gray M.W."/>
            <person name="Holland P.W.H."/>
            <person name="King N."/>
            <person name="Lang F.B.F."/>
            <person name="Roger A.J."/>
            <person name="Ruiz-Trillo I."/>
            <person name="Young S.K."/>
            <person name="Zeng Q."/>
            <person name="Gargeya S."/>
            <person name="Alvarado L."/>
            <person name="Berlin A."/>
            <person name="Chapman S.B."/>
            <person name="Chen Z."/>
            <person name="Freedman E."/>
            <person name="Gellesch M."/>
            <person name="Goldberg J."/>
            <person name="Griggs A."/>
            <person name="Gujja S."/>
            <person name="Heilman E."/>
            <person name="Heiman D."/>
            <person name="Howarth C."/>
            <person name="Mehta T."/>
            <person name="Neiman D."/>
            <person name="Pearson M."/>
            <person name="Roberts A."/>
            <person name="Saif S."/>
            <person name="Shea T."/>
            <person name="Shenoy N."/>
            <person name="Sisk P."/>
            <person name="Stolte C."/>
            <person name="Sykes S."/>
            <person name="White J."/>
            <person name="Yandava C."/>
            <person name="Haas B."/>
            <person name="Nusbaum C."/>
            <person name="Birren B."/>
        </authorList>
    </citation>
    <scope>NUCLEOTIDE SEQUENCE [LARGE SCALE GENOMIC DNA]</scope>
    <source>
        <strain evidence="7">ATCC 50818</strain>
    </source>
</reference>
<feature type="region of interest" description="Disordered" evidence="5">
    <location>
        <begin position="1"/>
        <end position="31"/>
    </location>
</feature>
<feature type="transmembrane region" description="Helical" evidence="6">
    <location>
        <begin position="228"/>
        <end position="254"/>
    </location>
</feature>
<keyword evidence="3 6" id="KW-1133">Transmembrane helix</keyword>
<evidence type="ECO:0000256" key="2">
    <source>
        <dbReference type="ARBA" id="ARBA00022692"/>
    </source>
</evidence>
<feature type="transmembrane region" description="Helical" evidence="6">
    <location>
        <begin position="172"/>
        <end position="195"/>
    </location>
</feature>